<dbReference type="EMBL" id="CP000479">
    <property type="protein sequence ID" value="ABK68821.1"/>
    <property type="molecule type" value="Genomic_DNA"/>
</dbReference>
<proteinExistence type="predicted"/>
<reference evidence="1 2" key="1">
    <citation type="submission" date="2006-10" db="EMBL/GenBank/DDBJ databases">
        <authorList>
            <person name="Fleischmann R.D."/>
            <person name="Dodson R.J."/>
            <person name="Haft D.H."/>
            <person name="Merkel J.S."/>
            <person name="Nelson W.C."/>
            <person name="Fraser C.M."/>
        </authorList>
    </citation>
    <scope>NUCLEOTIDE SEQUENCE [LARGE SCALE GENOMIC DNA]</scope>
    <source>
        <strain evidence="1 2">104</strain>
    </source>
</reference>
<evidence type="ECO:0000313" key="2">
    <source>
        <dbReference type="Proteomes" id="UP000001574"/>
    </source>
</evidence>
<sequence length="77" mass="8144">MRGIDPAGKPAGHSDDGNGCGSCGTQCAVPCSRPLPWPARPVSSRVPEEVRTAVIVQMSIYLRNHARLAGVKNFSRG</sequence>
<dbReference type="Proteomes" id="UP000001574">
    <property type="component" value="Chromosome"/>
</dbReference>
<accession>A0A0H3A2I3</accession>
<protein>
    <submittedName>
        <fullName evidence="1">Uncharacterized protein</fullName>
    </submittedName>
</protein>
<evidence type="ECO:0000313" key="1">
    <source>
        <dbReference type="EMBL" id="ABK68821.1"/>
    </source>
</evidence>
<dbReference type="AlphaFoldDB" id="A0A0H3A2I3"/>
<dbReference type="HOGENOM" id="CLU_2634241_0_0_11"/>
<dbReference type="KEGG" id="mav:MAV_1319"/>
<organism evidence="1 2">
    <name type="scientific">Mycobacterium avium (strain 104)</name>
    <dbReference type="NCBI Taxonomy" id="243243"/>
    <lineage>
        <taxon>Bacteria</taxon>
        <taxon>Bacillati</taxon>
        <taxon>Actinomycetota</taxon>
        <taxon>Actinomycetes</taxon>
        <taxon>Mycobacteriales</taxon>
        <taxon>Mycobacteriaceae</taxon>
        <taxon>Mycobacterium</taxon>
        <taxon>Mycobacterium avium complex (MAC)</taxon>
    </lineage>
</organism>
<gene>
    <name evidence="1" type="ordered locus">MAV_1319</name>
</gene>
<name>A0A0H3A2I3_MYCA1</name>